<dbReference type="PANTHER" id="PTHR10977">
    <property type="entry name" value="DIPHOSPHOMEVALONATE DECARBOXYLASE"/>
    <property type="match status" value="1"/>
</dbReference>
<dbReference type="InterPro" id="IPR005935">
    <property type="entry name" value="Mev_decarb"/>
</dbReference>
<gene>
    <name evidence="7" type="primary">mvaD</name>
    <name evidence="7" type="ORF">DB723_03455</name>
</gene>
<dbReference type="InterPro" id="IPR036554">
    <property type="entry name" value="GHMP_kinase_C_sf"/>
</dbReference>
<evidence type="ECO:0000259" key="6">
    <source>
        <dbReference type="Pfam" id="PF22700"/>
    </source>
</evidence>
<dbReference type="AlphaFoldDB" id="A0A5J6WC11"/>
<evidence type="ECO:0000256" key="2">
    <source>
        <dbReference type="ARBA" id="ARBA00012296"/>
    </source>
</evidence>
<dbReference type="Proteomes" id="UP000326393">
    <property type="component" value="Chromosome"/>
</dbReference>
<dbReference type="GO" id="GO:0019287">
    <property type="term" value="P:isopentenyl diphosphate biosynthetic process, mevalonate pathway"/>
    <property type="evidence" value="ECO:0007669"/>
    <property type="project" value="InterPro"/>
</dbReference>
<reference evidence="7 8" key="2">
    <citation type="journal article" date="2020" name="Int. J. Syst. Evol. Microbiol.">
        <title>Borrelia maritima sp. nov., a novel species of the Borrelia burgdorferi sensu lato complex, occupying a basal position to North American species.</title>
        <authorList>
            <person name="Margos G."/>
            <person name="Fedorova N."/>
            <person name="Becker N.S."/>
            <person name="Kleinjan J.E."/>
            <person name="Marosevic D."/>
            <person name="Krebs S."/>
            <person name="Hui L."/>
            <person name="Fingerle V."/>
            <person name="Lane R.S."/>
        </authorList>
    </citation>
    <scope>NUCLEOTIDE SEQUENCE [LARGE SCALE GENOMIC DNA]</scope>
    <source>
        <strain evidence="7 8">CA690</strain>
    </source>
</reference>
<keyword evidence="8" id="KW-1185">Reference proteome</keyword>
<dbReference type="Gene3D" id="3.30.70.890">
    <property type="entry name" value="GHMP kinase, C-terminal domain"/>
    <property type="match status" value="1"/>
</dbReference>
<name>A0A5J6WC11_9SPIR</name>
<dbReference type="RefSeq" id="WP_151552593.1">
    <property type="nucleotide sequence ID" value="NZ_CP044535.1"/>
</dbReference>
<dbReference type="InterPro" id="IPR029765">
    <property type="entry name" value="Mev_diP_decarb"/>
</dbReference>
<dbReference type="EC" id="4.1.1.33" evidence="2"/>
<dbReference type="InterPro" id="IPR020568">
    <property type="entry name" value="Ribosomal_Su5_D2-typ_SF"/>
</dbReference>
<comment type="similarity">
    <text evidence="1">Belongs to the diphosphomevalonate decarboxylase family.</text>
</comment>
<dbReference type="SUPFAM" id="SSF55060">
    <property type="entry name" value="GHMP Kinase, C-terminal domain"/>
    <property type="match status" value="1"/>
</dbReference>
<dbReference type="GO" id="GO:0004163">
    <property type="term" value="F:diphosphomevalonate decarboxylase activity"/>
    <property type="evidence" value="ECO:0007669"/>
    <property type="project" value="UniProtKB-EC"/>
</dbReference>
<evidence type="ECO:0000313" key="8">
    <source>
        <dbReference type="Proteomes" id="UP000326393"/>
    </source>
</evidence>
<dbReference type="OrthoDB" id="5498344at2"/>
<dbReference type="Gene3D" id="3.30.230.10">
    <property type="match status" value="1"/>
</dbReference>
<evidence type="ECO:0000313" key="7">
    <source>
        <dbReference type="EMBL" id="QFI14783.1"/>
    </source>
</evidence>
<proteinExistence type="inferred from homology"/>
<organism evidence="7 8">
    <name type="scientific">Borrelia maritima</name>
    <dbReference type="NCBI Taxonomy" id="2761123"/>
    <lineage>
        <taxon>Bacteria</taxon>
        <taxon>Pseudomonadati</taxon>
        <taxon>Spirochaetota</taxon>
        <taxon>Spirochaetia</taxon>
        <taxon>Spirochaetales</taxon>
        <taxon>Borreliaceae</taxon>
        <taxon>Borrelia</taxon>
    </lineage>
</organism>
<evidence type="ECO:0000256" key="5">
    <source>
        <dbReference type="ARBA" id="ARBA00023239"/>
    </source>
</evidence>
<dbReference type="InterPro" id="IPR014721">
    <property type="entry name" value="Ribsml_uS5_D2-typ_fold_subgr"/>
</dbReference>
<dbReference type="PIRSF" id="PIRSF015950">
    <property type="entry name" value="Mev_P_decrbx"/>
    <property type="match status" value="1"/>
</dbReference>
<dbReference type="GO" id="GO:0005829">
    <property type="term" value="C:cytosol"/>
    <property type="evidence" value="ECO:0007669"/>
    <property type="project" value="InterPro"/>
</dbReference>
<feature type="domain" description="Diphosphomevalonate decarboxylase-like N-terminal" evidence="6">
    <location>
        <begin position="7"/>
        <end position="152"/>
    </location>
</feature>
<dbReference type="SUPFAM" id="SSF54211">
    <property type="entry name" value="Ribosomal protein S5 domain 2-like"/>
    <property type="match status" value="1"/>
</dbReference>
<keyword evidence="3" id="KW-0444">Lipid biosynthesis</keyword>
<sequence>MKVRCKANASLALIKYWGKKDVFLNIPATSSLAVSIDKFYSISELELSNRDEIILNSNPVVLKNREKFFFDYARKILAEPNVRFKIKSENNFPTAAGLASSSSGFASIAACVLKYFNKYSASSASNLARVGSASAARSIYGGFTILKEGAKESFQLRDQSYFNDLRIIFAIIDTNEKELSSRAAMNICKHHEFYYDAWIASSKKIFKDALYFFLKKDFIHFGATIVKSYQNMFALMFASSIFYFKNSTIDLIKYAANLRNEGIFVFETMDAGPQVKFLCLEKNLNTILKGLKQNFTDIDFIVSKVGRDLEWI</sequence>
<reference evidence="8" key="1">
    <citation type="submission" date="2019-10" db="EMBL/GenBank/DDBJ databases">
        <title>Borrelia maritima sp. nov., a novel species of the Borrelia burgdorferi sensu lato complex, occupies a basal position to North American species.</title>
        <authorList>
            <person name="Margos G."/>
            <person name="Fedorova N."/>
            <person name="Becker N.S."/>
            <person name="Kleinjan J.E."/>
            <person name="Marosevic D."/>
            <person name="Krebs S."/>
            <person name="Hui L."/>
            <person name="Fingerle V."/>
            <person name="Lane R.S."/>
        </authorList>
    </citation>
    <scope>NUCLEOTIDE SEQUENCE [LARGE SCALE GENOMIC DNA]</scope>
    <source>
        <strain evidence="8">CA690</strain>
    </source>
</reference>
<protein>
    <recommendedName>
        <fullName evidence="2">diphosphomevalonate decarboxylase</fullName>
        <ecNumber evidence="2">4.1.1.33</ecNumber>
    </recommendedName>
</protein>
<keyword evidence="5 7" id="KW-0456">Lyase</keyword>
<evidence type="ECO:0000256" key="3">
    <source>
        <dbReference type="ARBA" id="ARBA00022516"/>
    </source>
</evidence>
<dbReference type="InterPro" id="IPR053859">
    <property type="entry name" value="MVD-like_N"/>
</dbReference>
<dbReference type="Pfam" id="PF22700">
    <property type="entry name" value="MVD-like_N"/>
    <property type="match status" value="1"/>
</dbReference>
<evidence type="ECO:0000256" key="4">
    <source>
        <dbReference type="ARBA" id="ARBA00023098"/>
    </source>
</evidence>
<accession>A0A5J6WC11</accession>
<keyword evidence="4" id="KW-0443">Lipid metabolism</keyword>
<dbReference type="KEGG" id="bmat:DB723_03455"/>
<dbReference type="NCBIfam" id="TIGR01240">
    <property type="entry name" value="mevDPdecarb"/>
    <property type="match status" value="1"/>
</dbReference>
<evidence type="ECO:0000256" key="1">
    <source>
        <dbReference type="ARBA" id="ARBA00008831"/>
    </source>
</evidence>
<dbReference type="PANTHER" id="PTHR10977:SF3">
    <property type="entry name" value="DIPHOSPHOMEVALONATE DECARBOXYLASE"/>
    <property type="match status" value="1"/>
</dbReference>
<dbReference type="EMBL" id="CP044535">
    <property type="protein sequence ID" value="QFI14783.1"/>
    <property type="molecule type" value="Genomic_DNA"/>
</dbReference>